<dbReference type="Gene3D" id="3.10.129.10">
    <property type="entry name" value="Hotdog Thioesterase"/>
    <property type="match status" value="1"/>
</dbReference>
<comment type="caution">
    <text evidence="2">The sequence shown here is derived from an EMBL/GenBank/DDBJ whole genome shotgun (WGS) entry which is preliminary data.</text>
</comment>
<dbReference type="RefSeq" id="WP_144543231.1">
    <property type="nucleotide sequence ID" value="NZ_CBCSDC010000005.1"/>
</dbReference>
<evidence type="ECO:0000313" key="2">
    <source>
        <dbReference type="EMBL" id="TWH85717.1"/>
    </source>
</evidence>
<evidence type="ECO:0000259" key="1">
    <source>
        <dbReference type="Pfam" id="PF01575"/>
    </source>
</evidence>
<keyword evidence="3" id="KW-1185">Reference proteome</keyword>
<dbReference type="GeneID" id="65404299"/>
<dbReference type="EMBL" id="VLKI01000008">
    <property type="protein sequence ID" value="TWH85717.1"/>
    <property type="molecule type" value="Genomic_DNA"/>
</dbReference>
<protein>
    <submittedName>
        <fullName evidence="2">Acyl dehydratase</fullName>
    </submittedName>
</protein>
<dbReference type="Pfam" id="PF01575">
    <property type="entry name" value="MaoC_dehydratas"/>
    <property type="match status" value="1"/>
</dbReference>
<proteinExistence type="predicted"/>
<gene>
    <name evidence="2" type="ORF">IQ19_03142</name>
</gene>
<name>A0A562JRA1_9BACI</name>
<dbReference type="InterPro" id="IPR002539">
    <property type="entry name" value="MaoC-like_dom"/>
</dbReference>
<evidence type="ECO:0000313" key="3">
    <source>
        <dbReference type="Proteomes" id="UP000318667"/>
    </source>
</evidence>
<dbReference type="PANTHER" id="PTHR43664:SF1">
    <property type="entry name" value="BETA-METHYLMALYL-COA DEHYDRATASE"/>
    <property type="match status" value="1"/>
</dbReference>
<organism evidence="2 3">
    <name type="scientific">Cytobacillus oceanisediminis</name>
    <dbReference type="NCBI Taxonomy" id="665099"/>
    <lineage>
        <taxon>Bacteria</taxon>
        <taxon>Bacillati</taxon>
        <taxon>Bacillota</taxon>
        <taxon>Bacilli</taxon>
        <taxon>Bacillales</taxon>
        <taxon>Bacillaceae</taxon>
        <taxon>Cytobacillus</taxon>
    </lineage>
</organism>
<dbReference type="InterPro" id="IPR029069">
    <property type="entry name" value="HotDog_dom_sf"/>
</dbReference>
<dbReference type="PANTHER" id="PTHR43664">
    <property type="entry name" value="MONOAMINE OXIDASE-RELATED"/>
    <property type="match status" value="1"/>
</dbReference>
<sequence>MAIQVEQRYFDEIELGEITVSEGRTITEGDVVNFACLTGDFNQLHMDAEFMKNSAFGQRIAHGLLIMSIQQGLGFYLPQPDLAIMAFMGVQDWSFKKPVFIGDTVHVKMEIIEKKETSKPDRGIIVRSHKVYNQHEEIVQEGKELLMIHRKS</sequence>
<dbReference type="Proteomes" id="UP000318667">
    <property type="component" value="Unassembled WGS sequence"/>
</dbReference>
<dbReference type="OrthoDB" id="9801625at2"/>
<dbReference type="AlphaFoldDB" id="A0A562JRA1"/>
<reference evidence="2 3" key="1">
    <citation type="journal article" date="2015" name="Stand. Genomic Sci.">
        <title>Genomic Encyclopedia of Bacterial and Archaeal Type Strains, Phase III: the genomes of soil and plant-associated and newly described type strains.</title>
        <authorList>
            <person name="Whitman W.B."/>
            <person name="Woyke T."/>
            <person name="Klenk H.P."/>
            <person name="Zhou Y."/>
            <person name="Lilburn T.G."/>
            <person name="Beck B.J."/>
            <person name="De Vos P."/>
            <person name="Vandamme P."/>
            <person name="Eisen J.A."/>
            <person name="Garrity G."/>
            <person name="Hugenholtz P."/>
            <person name="Kyrpides N.C."/>
        </authorList>
    </citation>
    <scope>NUCLEOTIDE SEQUENCE [LARGE SCALE GENOMIC DNA]</scope>
    <source>
        <strain evidence="2 3">CGMCC 1.10115</strain>
    </source>
</reference>
<feature type="domain" description="MaoC-like" evidence="1">
    <location>
        <begin position="21"/>
        <end position="122"/>
    </location>
</feature>
<dbReference type="SUPFAM" id="SSF54637">
    <property type="entry name" value="Thioesterase/thiol ester dehydrase-isomerase"/>
    <property type="match status" value="1"/>
</dbReference>
<dbReference type="InterPro" id="IPR052342">
    <property type="entry name" value="MCH/BMMD"/>
</dbReference>
<accession>A0A562JRA1</accession>